<name>A0A6A1WCW7_9ROSI</name>
<dbReference type="Gene3D" id="2.40.70.10">
    <property type="entry name" value="Acid Proteases"/>
    <property type="match status" value="1"/>
</dbReference>
<dbReference type="InterPro" id="IPR021109">
    <property type="entry name" value="Peptidase_aspartic_dom_sf"/>
</dbReference>
<evidence type="ECO:0000313" key="1">
    <source>
        <dbReference type="EMBL" id="KAB1223095.1"/>
    </source>
</evidence>
<gene>
    <name evidence="1" type="ORF">CJ030_MR2G013654</name>
</gene>
<protein>
    <submittedName>
        <fullName evidence="1">Uncharacterized protein</fullName>
    </submittedName>
</protein>
<evidence type="ECO:0000313" key="2">
    <source>
        <dbReference type="Proteomes" id="UP000516437"/>
    </source>
</evidence>
<dbReference type="Pfam" id="PF08284">
    <property type="entry name" value="RVP_2"/>
    <property type="match status" value="1"/>
</dbReference>
<dbReference type="Proteomes" id="UP000516437">
    <property type="component" value="Chromosome 2"/>
</dbReference>
<accession>A0A6A1WCW7</accession>
<comment type="caution">
    <text evidence="1">The sequence shown here is derived from an EMBL/GenBank/DDBJ whole genome shotgun (WGS) entry which is preliminary data.</text>
</comment>
<sequence length="140" mass="16367">MDGLGESPLTQTRARIRNYEGIEPLEVKVTNGDKMRCQWIMRDVRMKVYKAEVVVDLFMLHMVDLRVILGNAWLRSIGRVLVDYKTMTMEFQIDGKNHAWLATMTMKARKENGPARRIEELALWSEDGGMPSMWEEWLYA</sequence>
<dbReference type="OrthoDB" id="1934862at2759"/>
<dbReference type="AlphaFoldDB" id="A0A6A1WCW7"/>
<organism evidence="1 2">
    <name type="scientific">Morella rubra</name>
    <name type="common">Chinese bayberry</name>
    <dbReference type="NCBI Taxonomy" id="262757"/>
    <lineage>
        <taxon>Eukaryota</taxon>
        <taxon>Viridiplantae</taxon>
        <taxon>Streptophyta</taxon>
        <taxon>Embryophyta</taxon>
        <taxon>Tracheophyta</taxon>
        <taxon>Spermatophyta</taxon>
        <taxon>Magnoliopsida</taxon>
        <taxon>eudicotyledons</taxon>
        <taxon>Gunneridae</taxon>
        <taxon>Pentapetalae</taxon>
        <taxon>rosids</taxon>
        <taxon>fabids</taxon>
        <taxon>Fagales</taxon>
        <taxon>Myricaceae</taxon>
        <taxon>Morella</taxon>
    </lineage>
</organism>
<reference evidence="1 2" key="1">
    <citation type="journal article" date="2019" name="Plant Biotechnol. J.">
        <title>The red bayberry genome and genetic basis of sex determination.</title>
        <authorList>
            <person name="Jia H.M."/>
            <person name="Jia H.J."/>
            <person name="Cai Q.L."/>
            <person name="Wang Y."/>
            <person name="Zhao H.B."/>
            <person name="Yang W.F."/>
            <person name="Wang G.Y."/>
            <person name="Li Y.H."/>
            <person name="Zhan D.L."/>
            <person name="Shen Y.T."/>
            <person name="Niu Q.F."/>
            <person name="Chang L."/>
            <person name="Qiu J."/>
            <person name="Zhao L."/>
            <person name="Xie H.B."/>
            <person name="Fu W.Y."/>
            <person name="Jin J."/>
            <person name="Li X.W."/>
            <person name="Jiao Y."/>
            <person name="Zhou C.C."/>
            <person name="Tu T."/>
            <person name="Chai C.Y."/>
            <person name="Gao J.L."/>
            <person name="Fan L.J."/>
            <person name="van de Weg E."/>
            <person name="Wang J.Y."/>
            <person name="Gao Z.S."/>
        </authorList>
    </citation>
    <scope>NUCLEOTIDE SEQUENCE [LARGE SCALE GENOMIC DNA]</scope>
    <source>
        <tissue evidence="1">Leaves</tissue>
    </source>
</reference>
<dbReference type="EMBL" id="RXIC02000020">
    <property type="protein sequence ID" value="KAB1223095.1"/>
    <property type="molecule type" value="Genomic_DNA"/>
</dbReference>
<proteinExistence type="predicted"/>
<keyword evidence="2" id="KW-1185">Reference proteome</keyword>